<dbReference type="PANTHER" id="PTHR40265:SF1">
    <property type="entry name" value="GLYOXALASE-LIKE DOMAIN-CONTAINING PROTEIN"/>
    <property type="match status" value="1"/>
</dbReference>
<dbReference type="RefSeq" id="WP_075526721.1">
    <property type="nucleotide sequence ID" value="NZ_CP017560.1"/>
</dbReference>
<proteinExistence type="predicted"/>
<protein>
    <recommendedName>
        <fullName evidence="1">Glyoxalase-like domain-containing protein</fullName>
    </recommendedName>
</protein>
<evidence type="ECO:0000313" key="3">
    <source>
        <dbReference type="Proteomes" id="UP000185746"/>
    </source>
</evidence>
<feature type="domain" description="Glyoxalase-like" evidence="1">
    <location>
        <begin position="3"/>
        <end position="193"/>
    </location>
</feature>
<dbReference type="AlphaFoldDB" id="A0A1D8JD35"/>
<accession>A0A1D8JD35</accession>
<dbReference type="Gene3D" id="3.10.180.10">
    <property type="entry name" value="2,3-Dihydroxybiphenyl 1,2-Dioxygenase, domain 1"/>
    <property type="match status" value="1"/>
</dbReference>
<reference evidence="2 3" key="1">
    <citation type="submission" date="2016-09" db="EMBL/GenBank/DDBJ databases">
        <title>Complete genome sequence of the Lysinibacillus sphaericus LMG 22257, a specie of Bacillus with ureolytic activity that can effectively biodeposit calcium carbonate.</title>
        <authorList>
            <person name="Yan W."/>
        </authorList>
    </citation>
    <scope>NUCLEOTIDE SEQUENCE [LARGE SCALE GENOMIC DNA]</scope>
    <source>
        <strain evidence="2 3">LMG 22257</strain>
    </source>
</reference>
<keyword evidence="3" id="KW-1185">Reference proteome</keyword>
<sequence length="232" mass="26874">MKLDHVVYFTKKSPVEVVKEQQGLGWHTVIGGSHEKWGTHNALMYVRNAYVEWLSIEHETIARKSDQPLVKLLLHDLPDGESWGTVCFSVYDIADFNQQLIEKGYETSGVLDAERKTIHGDVRKWKMLFIQEAPSNALPYPFFIEWQTDEESRFNELRTDGTLLPANEKLEVTECLFSVEKPEEITESWASLLGVKLIENTMIRLPNCNVKFIEKSVRETKERLIEVAIQHR</sequence>
<gene>
    <name evidence="2" type="ORF">BI350_02645</name>
</gene>
<dbReference type="InterPro" id="IPR025870">
    <property type="entry name" value="Glyoxalase-like_dom"/>
</dbReference>
<dbReference type="EMBL" id="CP017560">
    <property type="protein sequence ID" value="AOV06612.1"/>
    <property type="molecule type" value="Genomic_DNA"/>
</dbReference>
<evidence type="ECO:0000259" key="1">
    <source>
        <dbReference type="Pfam" id="PF13468"/>
    </source>
</evidence>
<organism evidence="2 3">
    <name type="scientific">Sporosarcina ureilytica</name>
    <dbReference type="NCBI Taxonomy" id="298596"/>
    <lineage>
        <taxon>Bacteria</taxon>
        <taxon>Bacillati</taxon>
        <taxon>Bacillota</taxon>
        <taxon>Bacilli</taxon>
        <taxon>Bacillales</taxon>
        <taxon>Caryophanaceae</taxon>
        <taxon>Sporosarcina</taxon>
    </lineage>
</organism>
<dbReference type="PANTHER" id="PTHR40265">
    <property type="entry name" value="BLL2707 PROTEIN"/>
    <property type="match status" value="1"/>
</dbReference>
<dbReference type="Pfam" id="PF13468">
    <property type="entry name" value="Glyoxalase_3"/>
    <property type="match status" value="1"/>
</dbReference>
<evidence type="ECO:0000313" key="2">
    <source>
        <dbReference type="EMBL" id="AOV06612.1"/>
    </source>
</evidence>
<dbReference type="KEGG" id="surl:BI350_02645"/>
<name>A0A1D8JD35_9BACL</name>
<dbReference type="InterPro" id="IPR029068">
    <property type="entry name" value="Glyas_Bleomycin-R_OHBP_Dase"/>
</dbReference>
<dbReference type="Proteomes" id="UP000185746">
    <property type="component" value="Chromosome"/>
</dbReference>